<dbReference type="OrthoDB" id="8100581at2"/>
<gene>
    <name evidence="3" type="ORF">B0I00_0921</name>
</gene>
<feature type="domain" description="DUF7507" evidence="2">
    <location>
        <begin position="917"/>
        <end position="1030"/>
    </location>
</feature>
<reference evidence="3 4" key="1">
    <citation type="submission" date="2017-11" db="EMBL/GenBank/DDBJ databases">
        <title>Genomic Encyclopedia of Type Strains, Phase III (KMG-III): the genomes of soil and plant-associated and newly described type strains.</title>
        <authorList>
            <person name="Whitman W."/>
        </authorList>
    </citation>
    <scope>NUCLEOTIDE SEQUENCE [LARGE SCALE GENOMIC DNA]</scope>
    <source>
        <strain evidence="3 4">CGMCC 1.12274</strain>
    </source>
</reference>
<accession>A0A2N0I3H4</accession>
<comment type="caution">
    <text evidence="3">The sequence shown here is derived from an EMBL/GenBank/DDBJ whole genome shotgun (WGS) entry which is preliminary data.</text>
</comment>
<protein>
    <submittedName>
        <fullName evidence="3">Putative repeat protein (TIGR01451 family)</fullName>
    </submittedName>
</protein>
<feature type="region of interest" description="Disordered" evidence="1">
    <location>
        <begin position="881"/>
        <end position="911"/>
    </location>
</feature>
<dbReference type="Gene3D" id="2.60.40.10">
    <property type="entry name" value="Immunoglobulins"/>
    <property type="match status" value="1"/>
</dbReference>
<feature type="domain" description="DUF7507" evidence="2">
    <location>
        <begin position="789"/>
        <end position="903"/>
    </location>
</feature>
<evidence type="ECO:0000259" key="2">
    <source>
        <dbReference type="Pfam" id="PF24346"/>
    </source>
</evidence>
<dbReference type="SUPFAM" id="SSF117074">
    <property type="entry name" value="Hypothetical protein PA1324"/>
    <property type="match status" value="1"/>
</dbReference>
<feature type="domain" description="DUF7507" evidence="2">
    <location>
        <begin position="676"/>
        <end position="748"/>
    </location>
</feature>
<feature type="domain" description="DUF7507" evidence="2">
    <location>
        <begin position="408"/>
        <end position="516"/>
    </location>
</feature>
<keyword evidence="4" id="KW-1185">Reference proteome</keyword>
<dbReference type="InterPro" id="IPR055354">
    <property type="entry name" value="DUF7507"/>
</dbReference>
<dbReference type="InterPro" id="IPR047589">
    <property type="entry name" value="DUF11_rpt"/>
</dbReference>
<dbReference type="NCBIfam" id="TIGR01451">
    <property type="entry name" value="B_ant_repeat"/>
    <property type="match status" value="5"/>
</dbReference>
<name>A0A2N0I3H4_9SPHN</name>
<feature type="region of interest" description="Disordered" evidence="1">
    <location>
        <begin position="1009"/>
        <end position="1037"/>
    </location>
</feature>
<evidence type="ECO:0000256" key="1">
    <source>
        <dbReference type="SAM" id="MobiDB-lite"/>
    </source>
</evidence>
<dbReference type="InterPro" id="IPR013783">
    <property type="entry name" value="Ig-like_fold"/>
</dbReference>
<dbReference type="PANTHER" id="PTHR34819:SF4">
    <property type="entry name" value="LARGE CYSTEINE-RICH PERIPLASMIC PROTEIN OMCB"/>
    <property type="match status" value="1"/>
</dbReference>
<dbReference type="PANTHER" id="PTHR34819">
    <property type="entry name" value="LARGE CYSTEINE-RICH PERIPLASMIC PROTEIN OMCB"/>
    <property type="match status" value="1"/>
</dbReference>
<organism evidence="3 4">
    <name type="scientific">Novosphingobium kunmingense</name>
    <dbReference type="NCBI Taxonomy" id="1211806"/>
    <lineage>
        <taxon>Bacteria</taxon>
        <taxon>Pseudomonadati</taxon>
        <taxon>Pseudomonadota</taxon>
        <taxon>Alphaproteobacteria</taxon>
        <taxon>Sphingomonadales</taxon>
        <taxon>Sphingomonadaceae</taxon>
        <taxon>Novosphingobium</taxon>
    </lineage>
</organism>
<dbReference type="RefSeq" id="WP_100866126.1">
    <property type="nucleotide sequence ID" value="NZ_PHUF01000002.1"/>
</dbReference>
<dbReference type="EMBL" id="PHUF01000002">
    <property type="protein sequence ID" value="PKB25715.1"/>
    <property type="molecule type" value="Genomic_DNA"/>
</dbReference>
<dbReference type="Proteomes" id="UP000232587">
    <property type="component" value="Unassembled WGS sequence"/>
</dbReference>
<sequence length="1431" mass="149468">MAILSINVTNYDASLGDPANPFADDYNAGDAGWSDPSELNGMPFYLKHYSFDESQFIGATGTGLFNPFLNMNGDSTLLGFNTDIDYSGQDFINAGYPGKTIDISNPNTDALRLGDIPIIYRDFDGDGTAEAYYQINLDINENTGTEVSLEQLQIYTSSAYATLPDFHFDTSNPLSLAFANNPGDAATDFTLRFNMQDYRGANDTAELLMRDDGAGQGKLDYAFYFPVAMFAGAKPTDYVTLFSQFGPTPPDDAGFAEWNTINAAKITGIKFNDSDNDGVRDNGEGPLQGFVIYIDQDGDNKLDSFEQYTVTASDGSFAFYSLLPNTNYTVREVLTSADRGSGWTDGAWAALLPPNAGTWVQTTDLLNDGDQTVVVGAPGTYSILVGNHQLVPNITIDKVFVNVTDADTIVNTPSTTVINGAGDIANFTIAVHNNGEVDLTNVVVTDALSDSGAVEVLKAGGFNFGDTDSDDILDMGETWHYTATRTATQGDLNTNGGGDGDLDNSATVTASPVGGSGTVTATDSAAAPIVPAASLAIVKLFDGWTGGDGDSLGDAVGDVGNYTIRVTNTGNVTLTSVVVTDPLTGNVYNVGTLQPGQSSAALPETYVLDQDDLDSDGTVEVGSFQSGSIENTATADSDQTGPASASAVAPIVYDPDFTVVKAVASITDGPDFNGSNQADSAGDKINYTITIDNTGNITLTGFTYTDLNADGDAIAYASGDTDLDGDLDVTETWVYTAVHTVTQAELDNPGTSITGGLDTDGDTDNRVTVDFVETFEKSSSVSTPLVYAPSLNIVKDVTSITGGVGTNGLTGANDAGDKINYAISVQNTGNVTLTGVVVTDPNADAGTIVRVADLVGDNDALLEVGETWAYTAVHTVTQAELDNNGGGDGDIDNIATADSNETGPDTDDASAPVLPAPSLNIVKDVTSITGGVGTNGLTGANDAGDKINYAISVQNTGNVTLTGVVVTDPNADAGTIVRVADLVGDNDALLEVGETWAYTAVHTVTQAELDNNGGGDGDIDNVATADSNETGPDTDPADAPLLYNPLVNVEKYVNTDVTDNTVNGGWEDADLPSGPEASLSSTVDFKVVVTNTGNVTLTGIKIADVLDGGALNYTTLNAQVDIDNDGDIDGTWASYDTNNDGVLDTVGLGPNASMAVYYSYTGQLGEHQNIATVTTTQGATDNDAANYFMLDNCVGVRTPGFWNRWTNLWDGTAVGDPKQMGTVGFPEEDVLYKVDSNGDGAINGQDQKGLLIGDFNGDGLGTGEDVIFISLPDAQSLVGASNKTVGNDGVQILGRDVIASWLNYLAGNGINNPGTADDSKNPQHFIQDAVNYLQAFAGTQDGKPPSDTNPLFQGANDTFDIFVLEGHKVTKTSTSFWQSPQPDQGYDHSGSAIHSALDQYNNDGMIGTIRYSCDADDAAFQYAAAQVVNIL</sequence>
<dbReference type="Pfam" id="PF24346">
    <property type="entry name" value="DUF7507"/>
    <property type="match status" value="5"/>
</dbReference>
<evidence type="ECO:0000313" key="3">
    <source>
        <dbReference type="EMBL" id="PKB25715.1"/>
    </source>
</evidence>
<evidence type="ECO:0000313" key="4">
    <source>
        <dbReference type="Proteomes" id="UP000232587"/>
    </source>
</evidence>
<dbReference type="InterPro" id="IPR051172">
    <property type="entry name" value="Chlamydia_OmcB"/>
</dbReference>
<feature type="domain" description="DUF7507" evidence="2">
    <location>
        <begin position="554"/>
        <end position="639"/>
    </location>
</feature>
<proteinExistence type="predicted"/>